<feature type="compositionally biased region" description="Polar residues" evidence="1">
    <location>
        <begin position="180"/>
        <end position="194"/>
    </location>
</feature>
<feature type="signal peptide" evidence="2">
    <location>
        <begin position="1"/>
        <end position="18"/>
    </location>
</feature>
<feature type="non-terminal residue" evidence="3">
    <location>
        <position position="1"/>
    </location>
</feature>
<evidence type="ECO:0000256" key="2">
    <source>
        <dbReference type="SAM" id="SignalP"/>
    </source>
</evidence>
<reference evidence="4" key="1">
    <citation type="journal article" date="2019" name="Curr. Biol.">
        <title>Genome Sequence of Striga asiatica Provides Insight into the Evolution of Plant Parasitism.</title>
        <authorList>
            <person name="Yoshida S."/>
            <person name="Kim S."/>
            <person name="Wafula E.K."/>
            <person name="Tanskanen J."/>
            <person name="Kim Y.M."/>
            <person name="Honaas L."/>
            <person name="Yang Z."/>
            <person name="Spallek T."/>
            <person name="Conn C.E."/>
            <person name="Ichihashi Y."/>
            <person name="Cheong K."/>
            <person name="Cui S."/>
            <person name="Der J.P."/>
            <person name="Gundlach H."/>
            <person name="Jiao Y."/>
            <person name="Hori C."/>
            <person name="Ishida J.K."/>
            <person name="Kasahara H."/>
            <person name="Kiba T."/>
            <person name="Kim M.S."/>
            <person name="Koo N."/>
            <person name="Laohavisit A."/>
            <person name="Lee Y.H."/>
            <person name="Lumba S."/>
            <person name="McCourt P."/>
            <person name="Mortimer J.C."/>
            <person name="Mutuku J.M."/>
            <person name="Nomura T."/>
            <person name="Sasaki-Sekimoto Y."/>
            <person name="Seto Y."/>
            <person name="Wang Y."/>
            <person name="Wakatake T."/>
            <person name="Sakakibara H."/>
            <person name="Demura T."/>
            <person name="Yamaguchi S."/>
            <person name="Yoneyama K."/>
            <person name="Manabe R.I."/>
            <person name="Nelson D.C."/>
            <person name="Schulman A.H."/>
            <person name="Timko M.P."/>
            <person name="dePamphilis C.W."/>
            <person name="Choi D."/>
            <person name="Shirasu K."/>
        </authorList>
    </citation>
    <scope>NUCLEOTIDE SEQUENCE [LARGE SCALE GENOMIC DNA]</scope>
    <source>
        <strain evidence="4">cv. UVA1</strain>
    </source>
</reference>
<gene>
    <name evidence="3" type="ORF">STAS_09752</name>
</gene>
<dbReference type="OrthoDB" id="696358at2759"/>
<keyword evidence="2" id="KW-0732">Signal</keyword>
<feature type="chain" id="PRO_5022908421" evidence="2">
    <location>
        <begin position="19"/>
        <end position="207"/>
    </location>
</feature>
<comment type="caution">
    <text evidence="3">The sequence shown here is derived from an EMBL/GenBank/DDBJ whole genome shotgun (WGS) entry which is preliminary data.</text>
</comment>
<organism evidence="3 4">
    <name type="scientific">Striga asiatica</name>
    <name type="common">Asiatic witchweed</name>
    <name type="synonym">Buchnera asiatica</name>
    <dbReference type="NCBI Taxonomy" id="4170"/>
    <lineage>
        <taxon>Eukaryota</taxon>
        <taxon>Viridiplantae</taxon>
        <taxon>Streptophyta</taxon>
        <taxon>Embryophyta</taxon>
        <taxon>Tracheophyta</taxon>
        <taxon>Spermatophyta</taxon>
        <taxon>Magnoliopsida</taxon>
        <taxon>eudicotyledons</taxon>
        <taxon>Gunneridae</taxon>
        <taxon>Pentapetalae</taxon>
        <taxon>asterids</taxon>
        <taxon>lamiids</taxon>
        <taxon>Lamiales</taxon>
        <taxon>Orobanchaceae</taxon>
        <taxon>Buchnereae</taxon>
        <taxon>Striga</taxon>
    </lineage>
</organism>
<accession>A0A5A7PMR1</accession>
<evidence type="ECO:0000313" key="3">
    <source>
        <dbReference type="EMBL" id="GER33597.1"/>
    </source>
</evidence>
<dbReference type="EMBL" id="BKCP01004750">
    <property type="protein sequence ID" value="GER33597.1"/>
    <property type="molecule type" value="Genomic_DNA"/>
</dbReference>
<evidence type="ECO:0000256" key="1">
    <source>
        <dbReference type="SAM" id="MobiDB-lite"/>
    </source>
</evidence>
<proteinExistence type="predicted"/>
<dbReference type="AlphaFoldDB" id="A0A5A7PMR1"/>
<name>A0A5A7PMR1_STRAF</name>
<feature type="non-terminal residue" evidence="3">
    <location>
        <position position="207"/>
    </location>
</feature>
<dbReference type="Proteomes" id="UP000325081">
    <property type="component" value="Unassembled WGS sequence"/>
</dbReference>
<evidence type="ECO:0000313" key="4">
    <source>
        <dbReference type="Proteomes" id="UP000325081"/>
    </source>
</evidence>
<keyword evidence="4" id="KW-1185">Reference proteome</keyword>
<feature type="region of interest" description="Disordered" evidence="1">
    <location>
        <begin position="164"/>
        <end position="207"/>
    </location>
</feature>
<protein>
    <submittedName>
        <fullName evidence="3">Cysteine/Histidine-rich C1 domain family protein</fullName>
    </submittedName>
</protein>
<sequence length="207" mass="21549">PLFSIASLLFIFISFTFSLTTPPPPISRLTAASISGAATISGSLSPLKSVDSLTSKNAFTCCSAYCGKAATGTPYHKLSSTEFHPQCEMKPPTARWPSTATCGAHPITFPIFSVRSKNPSGRTSRKSVYSVGTGGVLISGPGFLNDHKNRAPLASKPAAISAACSRRKPPIVPKQRKTTDFSGCLSSHSTTSRPSGEPAGFSIGPTG</sequence>